<accession>A0A0J6YMN9</accession>
<evidence type="ECO:0000313" key="3">
    <source>
        <dbReference type="Proteomes" id="UP000054565"/>
    </source>
</evidence>
<organism evidence="2 3">
    <name type="scientific">Coccidioides immitis RMSCC 2394</name>
    <dbReference type="NCBI Taxonomy" id="404692"/>
    <lineage>
        <taxon>Eukaryota</taxon>
        <taxon>Fungi</taxon>
        <taxon>Dikarya</taxon>
        <taxon>Ascomycota</taxon>
        <taxon>Pezizomycotina</taxon>
        <taxon>Eurotiomycetes</taxon>
        <taxon>Eurotiomycetidae</taxon>
        <taxon>Onygenales</taxon>
        <taxon>Onygenaceae</taxon>
        <taxon>Coccidioides</taxon>
    </lineage>
</organism>
<protein>
    <submittedName>
        <fullName evidence="2">Uncharacterized protein</fullName>
    </submittedName>
</protein>
<feature type="compositionally biased region" description="Polar residues" evidence="1">
    <location>
        <begin position="18"/>
        <end position="36"/>
    </location>
</feature>
<feature type="region of interest" description="Disordered" evidence="1">
    <location>
        <begin position="17"/>
        <end position="48"/>
    </location>
</feature>
<name>A0A0J6YMN9_COCIT</name>
<reference evidence="3" key="1">
    <citation type="journal article" date="2010" name="Genome Res.">
        <title>Population genomic sequencing of Coccidioides fungi reveals recent hybridization and transposon control.</title>
        <authorList>
            <person name="Neafsey D.E."/>
            <person name="Barker B.M."/>
            <person name="Sharpton T.J."/>
            <person name="Stajich J.E."/>
            <person name="Park D.J."/>
            <person name="Whiston E."/>
            <person name="Hung C.-Y."/>
            <person name="McMahan C."/>
            <person name="White J."/>
            <person name="Sykes S."/>
            <person name="Heiman D."/>
            <person name="Young S."/>
            <person name="Zeng Q."/>
            <person name="Abouelleil A."/>
            <person name="Aftuck L."/>
            <person name="Bessette D."/>
            <person name="Brown A."/>
            <person name="FitzGerald M."/>
            <person name="Lui A."/>
            <person name="Macdonald J.P."/>
            <person name="Priest M."/>
            <person name="Orbach M.J."/>
            <person name="Galgiani J.N."/>
            <person name="Kirkland T.N."/>
            <person name="Cole G.T."/>
            <person name="Birren B.W."/>
            <person name="Henn M.R."/>
            <person name="Taylor J.W."/>
            <person name="Rounsley S.D."/>
        </authorList>
    </citation>
    <scope>NUCLEOTIDE SEQUENCE [LARGE SCALE GENOMIC DNA]</scope>
    <source>
        <strain evidence="3">RMSCC 2394</strain>
    </source>
</reference>
<dbReference type="Proteomes" id="UP000054565">
    <property type="component" value="Unassembled WGS sequence"/>
</dbReference>
<gene>
    <name evidence="2" type="ORF">CIRG_08631</name>
</gene>
<evidence type="ECO:0000256" key="1">
    <source>
        <dbReference type="SAM" id="MobiDB-lite"/>
    </source>
</evidence>
<sequence length="120" mass="12913">MPHRIGRRHSYFCYLVPSASSPGTRQTKGSQPPGSNRRQDSGRCAPTVNPLAKEIGTPVYAVSAHISMESFKLHGTYGRSGVGSAACIKPKLSNPLLLQVAFVRVVHTLASPPRSSLCRN</sequence>
<dbReference type="AlphaFoldDB" id="A0A0J6YMN9"/>
<dbReference type="EMBL" id="DS028098">
    <property type="protein sequence ID" value="KMP08950.1"/>
    <property type="molecule type" value="Genomic_DNA"/>
</dbReference>
<proteinExistence type="predicted"/>
<evidence type="ECO:0000313" key="2">
    <source>
        <dbReference type="EMBL" id="KMP08950.1"/>
    </source>
</evidence>